<organism evidence="1 2">
    <name type="scientific">Heterorhabditis bacteriophora</name>
    <name type="common">Entomopathogenic nematode worm</name>
    <dbReference type="NCBI Taxonomy" id="37862"/>
    <lineage>
        <taxon>Eukaryota</taxon>
        <taxon>Metazoa</taxon>
        <taxon>Ecdysozoa</taxon>
        <taxon>Nematoda</taxon>
        <taxon>Chromadorea</taxon>
        <taxon>Rhabditida</taxon>
        <taxon>Rhabditina</taxon>
        <taxon>Rhabditomorpha</taxon>
        <taxon>Strongyloidea</taxon>
        <taxon>Heterorhabditidae</taxon>
        <taxon>Heterorhabditis</taxon>
    </lineage>
</organism>
<name>A0A1I7W7U1_HETBA</name>
<dbReference type="WBParaSite" id="Hba_00694">
    <property type="protein sequence ID" value="Hba_00694"/>
    <property type="gene ID" value="Hba_00694"/>
</dbReference>
<evidence type="ECO:0000313" key="2">
    <source>
        <dbReference type="WBParaSite" id="Hba_00694"/>
    </source>
</evidence>
<accession>A0A1I7W7U1</accession>
<reference evidence="2" key="1">
    <citation type="submission" date="2016-11" db="UniProtKB">
        <authorList>
            <consortium name="WormBaseParasite"/>
        </authorList>
    </citation>
    <scope>IDENTIFICATION</scope>
</reference>
<dbReference type="AlphaFoldDB" id="A0A1I7W7U1"/>
<dbReference type="Proteomes" id="UP000095283">
    <property type="component" value="Unplaced"/>
</dbReference>
<protein>
    <submittedName>
        <fullName evidence="2">Uncharacterized protein</fullName>
    </submittedName>
</protein>
<evidence type="ECO:0000313" key="1">
    <source>
        <dbReference type="Proteomes" id="UP000095283"/>
    </source>
</evidence>
<sequence length="56" mass="6693">MFYTKIVIEEITKCIEFSTEYNSLLSDLLYILIKYSYSATNLKFLHKPFNNMVTLF</sequence>
<keyword evidence="1" id="KW-1185">Reference proteome</keyword>
<proteinExistence type="predicted"/>